<comment type="caution">
    <text evidence="3">The sequence shown here is derived from an EMBL/GenBank/DDBJ whole genome shotgun (WGS) entry which is preliminary data.</text>
</comment>
<dbReference type="RefSeq" id="WP_184110184.1">
    <property type="nucleotide sequence ID" value="NZ_BNAJ01000002.1"/>
</dbReference>
<dbReference type="AlphaFoldDB" id="A0A7W8KF26"/>
<reference evidence="3 4" key="1">
    <citation type="submission" date="2020-08" db="EMBL/GenBank/DDBJ databases">
        <title>Genomic Encyclopedia of Type Strains, Phase IV (KMG-IV): sequencing the most valuable type-strain genomes for metagenomic binning, comparative biology and taxonomic classification.</title>
        <authorList>
            <person name="Goeker M."/>
        </authorList>
    </citation>
    <scope>NUCLEOTIDE SEQUENCE [LARGE SCALE GENOMIC DNA]</scope>
    <source>
        <strain evidence="3 4">DSM 27521</strain>
    </source>
</reference>
<dbReference type="CDD" id="cd03801">
    <property type="entry name" value="GT4_PimA-like"/>
    <property type="match status" value="1"/>
</dbReference>
<dbReference type="EMBL" id="JACHFK010000002">
    <property type="protein sequence ID" value="MBB5375938.1"/>
    <property type="molecule type" value="Genomic_DNA"/>
</dbReference>
<accession>A0A7W8KF26</accession>
<keyword evidence="3" id="KW-0808">Transferase</keyword>
<gene>
    <name evidence="3" type="ORF">HNQ07_001395</name>
</gene>
<sequence>MSRSPTPNPRPLRAVFVDVPLMYSSGVTQVLYKLARYKQADLLEMSIASLDTPQKAMVEILKGDDVEVNHLGNSGVLISALALRRVMNRRSIDVVVANSFRSYLVAKAAALGSGTPVVYWVHTINQILTSRFRKLLYPLLTKNDPLLYVSQSVLENNRPAGHRGEDMVIYNSVEPPEIMPEWQPYPPEKRAEFDLPADAIVLGYTANFATYKDHPTLLRAFDSLSKRYQNLYLVLVGDGRTLDPARAQAKQFAASDRIRFLGTRHDARALLGLVDVYVHVSPEEAFGLAVVEAMLARRPVVAARAFALPELIRDGETGVLFEPGDAKDLERQVIRMIEDRAYAERLAHAGDLECRRRFPPEPFARQVTEFLYSVLSARSARTLAGEQA</sequence>
<protein>
    <submittedName>
        <fullName evidence="3">Glycosyltransferase involved in cell wall biosynthesis</fullName>
    </submittedName>
</protein>
<dbReference type="InterPro" id="IPR028098">
    <property type="entry name" value="Glyco_trans_4-like_N"/>
</dbReference>
<proteinExistence type="predicted"/>
<feature type="domain" description="Glycosyltransferase subfamily 4-like N-terminal" evidence="2">
    <location>
        <begin position="25"/>
        <end position="174"/>
    </location>
</feature>
<dbReference type="Pfam" id="PF00534">
    <property type="entry name" value="Glycos_transf_1"/>
    <property type="match status" value="1"/>
</dbReference>
<evidence type="ECO:0000259" key="2">
    <source>
        <dbReference type="Pfam" id="PF13439"/>
    </source>
</evidence>
<dbReference type="PANTHER" id="PTHR12526">
    <property type="entry name" value="GLYCOSYLTRANSFERASE"/>
    <property type="match status" value="1"/>
</dbReference>
<evidence type="ECO:0000313" key="3">
    <source>
        <dbReference type="EMBL" id="MBB5375938.1"/>
    </source>
</evidence>
<name>A0A7W8KF26_9DEIO</name>
<dbReference type="InterPro" id="IPR001296">
    <property type="entry name" value="Glyco_trans_1"/>
</dbReference>
<dbReference type="PANTHER" id="PTHR12526:SF630">
    <property type="entry name" value="GLYCOSYLTRANSFERASE"/>
    <property type="match status" value="1"/>
</dbReference>
<evidence type="ECO:0000259" key="1">
    <source>
        <dbReference type="Pfam" id="PF00534"/>
    </source>
</evidence>
<feature type="domain" description="Glycosyl transferase family 1" evidence="1">
    <location>
        <begin position="188"/>
        <end position="350"/>
    </location>
</feature>
<dbReference type="Gene3D" id="3.40.50.2000">
    <property type="entry name" value="Glycogen Phosphorylase B"/>
    <property type="match status" value="2"/>
</dbReference>
<organism evidence="3 4">
    <name type="scientific">Deinococcus metalli</name>
    <dbReference type="NCBI Taxonomy" id="1141878"/>
    <lineage>
        <taxon>Bacteria</taxon>
        <taxon>Thermotogati</taxon>
        <taxon>Deinococcota</taxon>
        <taxon>Deinococci</taxon>
        <taxon>Deinococcales</taxon>
        <taxon>Deinococcaceae</taxon>
        <taxon>Deinococcus</taxon>
    </lineage>
</organism>
<dbReference type="SUPFAM" id="SSF53756">
    <property type="entry name" value="UDP-Glycosyltransferase/glycogen phosphorylase"/>
    <property type="match status" value="1"/>
</dbReference>
<dbReference type="Proteomes" id="UP000539473">
    <property type="component" value="Unassembled WGS sequence"/>
</dbReference>
<dbReference type="GO" id="GO:0016757">
    <property type="term" value="F:glycosyltransferase activity"/>
    <property type="evidence" value="ECO:0007669"/>
    <property type="project" value="InterPro"/>
</dbReference>
<dbReference type="Pfam" id="PF13439">
    <property type="entry name" value="Glyco_transf_4"/>
    <property type="match status" value="1"/>
</dbReference>
<evidence type="ECO:0000313" key="4">
    <source>
        <dbReference type="Proteomes" id="UP000539473"/>
    </source>
</evidence>